<evidence type="ECO:0000259" key="4">
    <source>
        <dbReference type="PROSITE" id="PS51077"/>
    </source>
</evidence>
<dbReference type="InterPro" id="IPR029016">
    <property type="entry name" value="GAF-like_dom_sf"/>
</dbReference>
<protein>
    <submittedName>
        <fullName evidence="6">DNA-binding transcriptional regulator</fullName>
    </submittedName>
</protein>
<evidence type="ECO:0000256" key="3">
    <source>
        <dbReference type="ARBA" id="ARBA00023163"/>
    </source>
</evidence>
<dbReference type="InterPro" id="IPR005471">
    <property type="entry name" value="Tscrpt_reg_IclR_N"/>
</dbReference>
<gene>
    <name evidence="6" type="ORF">NWE54_19390</name>
</gene>
<name>A0A9E8CRG2_9HYPH</name>
<dbReference type="PANTHER" id="PTHR30136">
    <property type="entry name" value="HELIX-TURN-HELIX TRANSCRIPTIONAL REGULATOR, ICLR FAMILY"/>
    <property type="match status" value="1"/>
</dbReference>
<accession>A0A9E8CRG2</accession>
<keyword evidence="2 6" id="KW-0238">DNA-binding</keyword>
<dbReference type="SUPFAM" id="SSF46785">
    <property type="entry name" value="Winged helix' DNA-binding domain"/>
    <property type="match status" value="1"/>
</dbReference>
<proteinExistence type="predicted"/>
<dbReference type="SUPFAM" id="SSF55781">
    <property type="entry name" value="GAF domain-like"/>
    <property type="match status" value="1"/>
</dbReference>
<dbReference type="InterPro" id="IPR036388">
    <property type="entry name" value="WH-like_DNA-bd_sf"/>
</dbReference>
<dbReference type="PROSITE" id="PS51078">
    <property type="entry name" value="ICLR_ED"/>
    <property type="match status" value="1"/>
</dbReference>
<dbReference type="GO" id="GO:0003677">
    <property type="term" value="F:DNA binding"/>
    <property type="evidence" value="ECO:0007669"/>
    <property type="project" value="UniProtKB-KW"/>
</dbReference>
<dbReference type="EMBL" id="CP102774">
    <property type="protein sequence ID" value="UZF85961.1"/>
    <property type="molecule type" value="Genomic_DNA"/>
</dbReference>
<dbReference type="NCBIfam" id="NF007342">
    <property type="entry name" value="PRK09834.1-4"/>
    <property type="match status" value="1"/>
</dbReference>
<dbReference type="InterPro" id="IPR050707">
    <property type="entry name" value="HTH_MetabolicPath_Reg"/>
</dbReference>
<evidence type="ECO:0000313" key="6">
    <source>
        <dbReference type="EMBL" id="UZF85961.1"/>
    </source>
</evidence>
<reference evidence="6" key="1">
    <citation type="submission" date="2022-08" db="EMBL/GenBank/DDBJ databases">
        <title>Complete Genome Sequences of 2 Bosea sp. soil isolates.</title>
        <authorList>
            <person name="Alvarez Arevalo M."/>
            <person name="Sterndorff E.B."/>
            <person name="Faurdal D."/>
            <person name="Joergensen T.S."/>
            <person name="Weber T."/>
        </authorList>
    </citation>
    <scope>NUCLEOTIDE SEQUENCE</scope>
    <source>
        <strain evidence="6">NBC_00436</strain>
    </source>
</reference>
<dbReference type="Pfam" id="PF01614">
    <property type="entry name" value="IclR_C"/>
    <property type="match status" value="1"/>
</dbReference>
<dbReference type="CDD" id="cd00090">
    <property type="entry name" value="HTH_ARSR"/>
    <property type="match status" value="1"/>
</dbReference>
<dbReference type="PANTHER" id="PTHR30136:SF23">
    <property type="entry name" value="DNA-BINDING TRANSCRIPTIONAL ACTIVATOR MHPR"/>
    <property type="match status" value="1"/>
</dbReference>
<dbReference type="Gene3D" id="1.10.10.10">
    <property type="entry name" value="Winged helix-like DNA-binding domain superfamily/Winged helix DNA-binding domain"/>
    <property type="match status" value="1"/>
</dbReference>
<dbReference type="Pfam" id="PF09339">
    <property type="entry name" value="HTH_IclR"/>
    <property type="match status" value="1"/>
</dbReference>
<feature type="domain" description="HTH iclR-type" evidence="4">
    <location>
        <begin position="7"/>
        <end position="68"/>
    </location>
</feature>
<dbReference type="GO" id="GO:0045892">
    <property type="term" value="P:negative regulation of DNA-templated transcription"/>
    <property type="evidence" value="ECO:0007669"/>
    <property type="project" value="TreeGrafter"/>
</dbReference>
<keyword evidence="1" id="KW-0805">Transcription regulation</keyword>
<sequence>MFSFAPVQSVLKALKLLTEVNRSSPATVGELHRRTGLPKPTIVRLLETLIEAGYVSRDERMRGYLVTSQVTQLSSGFHGAPMVIEAARPWAAALTRQIKWPCAVCLLDYDAVIVRFSTIPDSPISPFHATLGYRLSLGGRALGRAYLAFCPDEERAVLLAAMRSSPDAENSSLTDEDIERLIAQARWRGYTERDSTAEPRNSATIAVPIKLGERVLATFGVTFFRAAVANPEDKARIIHPLKKAAANIEAQLEALSQSMGVAFQGEK</sequence>
<dbReference type="InterPro" id="IPR014757">
    <property type="entry name" value="Tscrpt_reg_IclR_C"/>
</dbReference>
<dbReference type="PROSITE" id="PS51077">
    <property type="entry name" value="HTH_ICLR"/>
    <property type="match status" value="1"/>
</dbReference>
<dbReference type="SMART" id="SM00346">
    <property type="entry name" value="HTH_ICLR"/>
    <property type="match status" value="1"/>
</dbReference>
<keyword evidence="3" id="KW-0804">Transcription</keyword>
<dbReference type="InterPro" id="IPR036390">
    <property type="entry name" value="WH_DNA-bd_sf"/>
</dbReference>
<evidence type="ECO:0000259" key="5">
    <source>
        <dbReference type="PROSITE" id="PS51078"/>
    </source>
</evidence>
<organism evidence="6">
    <name type="scientific">Bosea sp. NBC_00436</name>
    <dbReference type="NCBI Taxonomy" id="2969620"/>
    <lineage>
        <taxon>Bacteria</taxon>
        <taxon>Pseudomonadati</taxon>
        <taxon>Pseudomonadota</taxon>
        <taxon>Alphaproteobacteria</taxon>
        <taxon>Hyphomicrobiales</taxon>
        <taxon>Boseaceae</taxon>
        <taxon>Bosea</taxon>
    </lineage>
</organism>
<dbReference type="AlphaFoldDB" id="A0A9E8CRG2"/>
<evidence type="ECO:0000256" key="1">
    <source>
        <dbReference type="ARBA" id="ARBA00023015"/>
    </source>
</evidence>
<dbReference type="InterPro" id="IPR011991">
    <property type="entry name" value="ArsR-like_HTH"/>
</dbReference>
<dbReference type="GO" id="GO:0003700">
    <property type="term" value="F:DNA-binding transcription factor activity"/>
    <property type="evidence" value="ECO:0007669"/>
    <property type="project" value="TreeGrafter"/>
</dbReference>
<evidence type="ECO:0000256" key="2">
    <source>
        <dbReference type="ARBA" id="ARBA00023125"/>
    </source>
</evidence>
<feature type="domain" description="IclR-ED" evidence="5">
    <location>
        <begin position="69"/>
        <end position="254"/>
    </location>
</feature>
<dbReference type="Gene3D" id="3.30.450.40">
    <property type="match status" value="1"/>
</dbReference>